<dbReference type="PANTHER" id="PTHR11707">
    <property type="entry name" value="L-ASPARAGINASE"/>
    <property type="match status" value="1"/>
</dbReference>
<evidence type="ECO:0000313" key="11">
    <source>
        <dbReference type="Proteomes" id="UP000269019"/>
    </source>
</evidence>
<dbReference type="SUPFAM" id="SSF53774">
    <property type="entry name" value="Glutaminase/Asparaginase"/>
    <property type="match status" value="1"/>
</dbReference>
<keyword evidence="11" id="KW-1185">Reference proteome</keyword>
<keyword evidence="3 10" id="KW-0378">Hydrolase</keyword>
<dbReference type="PRINTS" id="PR00139">
    <property type="entry name" value="ASNGLNASE"/>
</dbReference>
<evidence type="ECO:0000256" key="3">
    <source>
        <dbReference type="ARBA" id="ARBA00022801"/>
    </source>
</evidence>
<reference evidence="10 11" key="1">
    <citation type="submission" date="2018-11" db="EMBL/GenBank/DDBJ databases">
        <authorList>
            <person name="Kleinhagauer T."/>
            <person name="Glaeser S.P."/>
            <person name="Spergser J."/>
            <person name="Ruckert C."/>
            <person name="Kaempfer P."/>
            <person name="Busse H.-J."/>
        </authorList>
    </citation>
    <scope>NUCLEOTIDE SEQUENCE [LARGE SCALE GENOMIC DNA]</scope>
    <source>
        <strain evidence="10 11">200CH</strain>
    </source>
</reference>
<dbReference type="PIRSF" id="PIRSF001220">
    <property type="entry name" value="L-ASNase_gatD"/>
    <property type="match status" value="1"/>
</dbReference>
<dbReference type="SMART" id="SM00870">
    <property type="entry name" value="Asparaginase"/>
    <property type="match status" value="1"/>
</dbReference>
<dbReference type="InterPro" id="IPR027474">
    <property type="entry name" value="L-asparaginase_N"/>
</dbReference>
<dbReference type="PROSITE" id="PS51732">
    <property type="entry name" value="ASN_GLN_ASE_3"/>
    <property type="match status" value="1"/>
</dbReference>
<comment type="similarity">
    <text evidence="1">Belongs to the asparaginase 1 family.</text>
</comment>
<feature type="active site" evidence="6">
    <location>
        <position position="38"/>
    </location>
</feature>
<dbReference type="PROSITE" id="PS00144">
    <property type="entry name" value="ASN_GLN_ASE_1"/>
    <property type="match status" value="1"/>
</dbReference>
<dbReference type="Proteomes" id="UP000269019">
    <property type="component" value="Chromosome"/>
</dbReference>
<feature type="domain" description="Asparaginase/glutaminase C-terminal" evidence="9">
    <location>
        <begin position="219"/>
        <end position="328"/>
    </location>
</feature>
<evidence type="ECO:0000256" key="2">
    <source>
        <dbReference type="ARBA" id="ARBA00012920"/>
    </source>
</evidence>
<dbReference type="EMBL" id="CP033896">
    <property type="protein sequence ID" value="AZA13929.1"/>
    <property type="molecule type" value="Genomic_DNA"/>
</dbReference>
<evidence type="ECO:0000259" key="9">
    <source>
        <dbReference type="Pfam" id="PF17763"/>
    </source>
</evidence>
<feature type="binding site" evidence="5">
    <location>
        <position position="81"/>
    </location>
    <ligand>
        <name>substrate</name>
    </ligand>
</feature>
<dbReference type="InterPro" id="IPR027473">
    <property type="entry name" value="L-asparaginase_C"/>
</dbReference>
<evidence type="ECO:0000259" key="8">
    <source>
        <dbReference type="Pfam" id="PF00710"/>
    </source>
</evidence>
<dbReference type="InterPro" id="IPR040919">
    <property type="entry name" value="Asparaginase_C"/>
</dbReference>
<dbReference type="Gene3D" id="3.40.50.40">
    <property type="match status" value="1"/>
</dbReference>
<evidence type="ECO:0000256" key="4">
    <source>
        <dbReference type="PIRSR" id="PIRSR001220-1"/>
    </source>
</evidence>
<feature type="binding site" evidence="5">
    <location>
        <begin position="114"/>
        <end position="115"/>
    </location>
    <ligand>
        <name>substrate</name>
    </ligand>
</feature>
<dbReference type="CDD" id="cd08964">
    <property type="entry name" value="L-asparaginase_II"/>
    <property type="match status" value="1"/>
</dbReference>
<evidence type="ECO:0000256" key="6">
    <source>
        <dbReference type="PROSITE-ProRule" id="PRU10099"/>
    </source>
</evidence>
<feature type="domain" description="L-asparaginase N-terminal" evidence="8">
    <location>
        <begin position="29"/>
        <end position="199"/>
    </location>
</feature>
<feature type="compositionally biased region" description="Low complexity" evidence="7">
    <location>
        <begin position="8"/>
        <end position="21"/>
    </location>
</feature>
<dbReference type="GO" id="GO:0006528">
    <property type="term" value="P:asparagine metabolic process"/>
    <property type="evidence" value="ECO:0007669"/>
    <property type="project" value="InterPro"/>
</dbReference>
<dbReference type="EC" id="3.5.1.1" evidence="2"/>
<evidence type="ECO:0000313" key="10">
    <source>
        <dbReference type="EMBL" id="AZA13929.1"/>
    </source>
</evidence>
<name>A0A3G6J7R4_9CORY</name>
<accession>A0A3G6J7R4</accession>
<dbReference type="KEGG" id="ccho:CCHOA_07685"/>
<dbReference type="Gene3D" id="3.40.50.1170">
    <property type="entry name" value="L-asparaginase, N-terminal domain"/>
    <property type="match status" value="1"/>
</dbReference>
<gene>
    <name evidence="10" type="primary">ansA</name>
    <name evidence="10" type="ORF">CCHOA_07685</name>
</gene>
<dbReference type="InterPro" id="IPR004550">
    <property type="entry name" value="AsnASE_II"/>
</dbReference>
<dbReference type="InterPro" id="IPR020827">
    <property type="entry name" value="Asparaginase/glutaminase_AS1"/>
</dbReference>
<feature type="region of interest" description="Disordered" evidence="7">
    <location>
        <begin position="1"/>
        <end position="21"/>
    </location>
</feature>
<feature type="active site" description="O-isoaspartyl threonine intermediate" evidence="4">
    <location>
        <position position="38"/>
    </location>
</feature>
<dbReference type="InterPro" id="IPR037152">
    <property type="entry name" value="L-asparaginase_N_sf"/>
</dbReference>
<dbReference type="Pfam" id="PF17763">
    <property type="entry name" value="Asparaginase_C"/>
    <property type="match status" value="1"/>
</dbReference>
<organism evidence="10 11">
    <name type="scientific">Corynebacterium choanae</name>
    <dbReference type="NCBI Taxonomy" id="1862358"/>
    <lineage>
        <taxon>Bacteria</taxon>
        <taxon>Bacillati</taxon>
        <taxon>Actinomycetota</taxon>
        <taxon>Actinomycetes</taxon>
        <taxon>Mycobacteriales</taxon>
        <taxon>Corynebacteriaceae</taxon>
        <taxon>Corynebacterium</taxon>
    </lineage>
</organism>
<protein>
    <recommendedName>
        <fullName evidence="2">asparaginase</fullName>
        <ecNumber evidence="2">3.5.1.1</ecNumber>
    </recommendedName>
</protein>
<dbReference type="AlphaFoldDB" id="A0A3G6J7R4"/>
<dbReference type="PANTHER" id="PTHR11707:SF28">
    <property type="entry name" value="60 KDA LYSOPHOSPHOLIPASE"/>
    <property type="match status" value="1"/>
</dbReference>
<evidence type="ECO:0000256" key="7">
    <source>
        <dbReference type="SAM" id="MobiDB-lite"/>
    </source>
</evidence>
<evidence type="ECO:0000256" key="5">
    <source>
        <dbReference type="PIRSR" id="PIRSR001220-2"/>
    </source>
</evidence>
<dbReference type="GO" id="GO:0004067">
    <property type="term" value="F:asparaginase activity"/>
    <property type="evidence" value="ECO:0007669"/>
    <property type="project" value="UniProtKB-UniRule"/>
</dbReference>
<sequence>MARLNTMTASSPAAETAAAQSQDDTQAAHIVVITTGGTIACTADEQGHLVPTVSGEELIAPVAARCPQVQFTIRDIHRLDSSSMTFADVDGIVAAVHEALADETVTGVIVTHGTDSMEETACALDVFHADPRPVVVTGAQHPHNHPDSDGLFNLLDAVNIVAAPTAQGIGVLIVFGRAVLPARGAVKWHTTDELAFATNGPEEPVRPDPLPVKPLADIRVEVIAAYPGCDGTLVDAAIAAGAQGLVVCGLGSGNVAQALGNRLAEVLKDGIPVVLTTRVPRGEVTALYGGGGGGATLHQLGAIGSSYLRAGQARVLLAAAIATGVHPQTLF</sequence>
<proteinExistence type="inferred from homology"/>
<evidence type="ECO:0000256" key="1">
    <source>
        <dbReference type="ARBA" id="ARBA00010518"/>
    </source>
</evidence>
<dbReference type="SFLD" id="SFLDS00057">
    <property type="entry name" value="Glutaminase/Asparaginase"/>
    <property type="match status" value="1"/>
</dbReference>
<dbReference type="InterPro" id="IPR006034">
    <property type="entry name" value="Asparaginase/glutaminase-like"/>
</dbReference>
<dbReference type="InterPro" id="IPR036152">
    <property type="entry name" value="Asp/glu_Ase-like_sf"/>
</dbReference>
<dbReference type="Pfam" id="PF00710">
    <property type="entry name" value="Asparaginase"/>
    <property type="match status" value="1"/>
</dbReference>
<dbReference type="PIRSF" id="PIRSF500176">
    <property type="entry name" value="L_ASNase"/>
    <property type="match status" value="1"/>
</dbReference>